<evidence type="ECO:0008006" key="3">
    <source>
        <dbReference type="Google" id="ProtNLM"/>
    </source>
</evidence>
<reference evidence="1 2" key="1">
    <citation type="submission" date="2021-01" db="EMBL/GenBank/DDBJ databases">
        <title>Genomic Encyclopedia of Type Strains, Phase IV (KMG-IV): sequencing the most valuable type-strain genomes for metagenomic binning, comparative biology and taxonomic classification.</title>
        <authorList>
            <person name="Goeker M."/>
        </authorList>
    </citation>
    <scope>NUCLEOTIDE SEQUENCE [LARGE SCALE GENOMIC DNA]</scope>
    <source>
        <strain evidence="1 2">DSM 105453</strain>
    </source>
</reference>
<keyword evidence="2" id="KW-1185">Reference proteome</keyword>
<gene>
    <name evidence="1" type="ORF">JOC94_002823</name>
</gene>
<sequence length="255" mass="29850">MIKLQDYVSRYEEDLSEYSSKFVRLKKRRWQAIVNTLEQRGSRLKNIEIAKRKTALKQSFLDKLFLSQIQWASTTISERSFVQSSYYTDPRLRGLLQRFPDSFFVMYRPVMRFEKTEVELEVLLLTPSMIFCIAFLNGAEEAVYIGSSSHFWRNAVNADDKVLNPLISANRMSTVVKRIFKNHKVDLPIQRTVISENSYIDYPEGQSDVLFIDKHDYESWLRKLKAPRLPVKRMQMLGAKALLDSCKTVAIKRTT</sequence>
<dbReference type="Proteomes" id="UP000823485">
    <property type="component" value="Unassembled WGS sequence"/>
</dbReference>
<proteinExistence type="predicted"/>
<protein>
    <recommendedName>
        <fullName evidence="3">NERD domain-containing protein</fullName>
    </recommendedName>
</protein>
<dbReference type="EMBL" id="JAFBFH010000019">
    <property type="protein sequence ID" value="MBM7715834.1"/>
    <property type="molecule type" value="Genomic_DNA"/>
</dbReference>
<organism evidence="1 2">
    <name type="scientific">Siminovitchia thermophila</name>
    <dbReference type="NCBI Taxonomy" id="1245522"/>
    <lineage>
        <taxon>Bacteria</taxon>
        <taxon>Bacillati</taxon>
        <taxon>Bacillota</taxon>
        <taxon>Bacilli</taxon>
        <taxon>Bacillales</taxon>
        <taxon>Bacillaceae</taxon>
        <taxon>Siminovitchia</taxon>
    </lineage>
</organism>
<accession>A0ABS2R9H5</accession>
<name>A0ABS2R9H5_9BACI</name>
<evidence type="ECO:0000313" key="2">
    <source>
        <dbReference type="Proteomes" id="UP000823485"/>
    </source>
</evidence>
<dbReference type="RefSeq" id="WP_077111922.1">
    <property type="nucleotide sequence ID" value="NZ_JAFBFH010000019.1"/>
</dbReference>
<comment type="caution">
    <text evidence="1">The sequence shown here is derived from an EMBL/GenBank/DDBJ whole genome shotgun (WGS) entry which is preliminary data.</text>
</comment>
<evidence type="ECO:0000313" key="1">
    <source>
        <dbReference type="EMBL" id="MBM7715834.1"/>
    </source>
</evidence>